<protein>
    <submittedName>
        <fullName evidence="2">Uncharacterized protein</fullName>
    </submittedName>
</protein>
<keyword evidence="3" id="KW-1185">Reference proteome</keyword>
<accession>A0AAV6VFR3</accession>
<dbReference type="Proteomes" id="UP000827092">
    <property type="component" value="Unassembled WGS sequence"/>
</dbReference>
<reference evidence="2 3" key="1">
    <citation type="journal article" date="2022" name="Nat. Ecol. Evol.">
        <title>A masculinizing supergene underlies an exaggerated male reproductive morph in a spider.</title>
        <authorList>
            <person name="Hendrickx F."/>
            <person name="De Corte Z."/>
            <person name="Sonet G."/>
            <person name="Van Belleghem S.M."/>
            <person name="Kostlbacher S."/>
            <person name="Vangestel C."/>
        </authorList>
    </citation>
    <scope>NUCLEOTIDE SEQUENCE [LARGE SCALE GENOMIC DNA]</scope>
    <source>
        <strain evidence="2">W744_W776</strain>
    </source>
</reference>
<organism evidence="2 3">
    <name type="scientific">Oedothorax gibbosus</name>
    <dbReference type="NCBI Taxonomy" id="931172"/>
    <lineage>
        <taxon>Eukaryota</taxon>
        <taxon>Metazoa</taxon>
        <taxon>Ecdysozoa</taxon>
        <taxon>Arthropoda</taxon>
        <taxon>Chelicerata</taxon>
        <taxon>Arachnida</taxon>
        <taxon>Araneae</taxon>
        <taxon>Araneomorphae</taxon>
        <taxon>Entelegynae</taxon>
        <taxon>Araneoidea</taxon>
        <taxon>Linyphiidae</taxon>
        <taxon>Erigoninae</taxon>
        <taxon>Oedothorax</taxon>
    </lineage>
</organism>
<proteinExistence type="predicted"/>
<feature type="region of interest" description="Disordered" evidence="1">
    <location>
        <begin position="1"/>
        <end position="34"/>
    </location>
</feature>
<feature type="compositionally biased region" description="Polar residues" evidence="1">
    <location>
        <begin position="1"/>
        <end position="30"/>
    </location>
</feature>
<comment type="caution">
    <text evidence="2">The sequence shown here is derived from an EMBL/GenBank/DDBJ whole genome shotgun (WGS) entry which is preliminary data.</text>
</comment>
<sequence length="68" mass="7422">MSNPVSEASNSVQQLDNSNHFPASSNNPGKTPQMRGILAYVSNGIDWQDLLLFGSELGHFLPIKPRPT</sequence>
<evidence type="ECO:0000313" key="3">
    <source>
        <dbReference type="Proteomes" id="UP000827092"/>
    </source>
</evidence>
<dbReference type="AlphaFoldDB" id="A0AAV6VFR3"/>
<evidence type="ECO:0000256" key="1">
    <source>
        <dbReference type="SAM" id="MobiDB-lite"/>
    </source>
</evidence>
<dbReference type="EMBL" id="JAFNEN010000102">
    <property type="protein sequence ID" value="KAG8194463.1"/>
    <property type="molecule type" value="Genomic_DNA"/>
</dbReference>
<evidence type="ECO:0000313" key="2">
    <source>
        <dbReference type="EMBL" id="KAG8194463.1"/>
    </source>
</evidence>
<gene>
    <name evidence="2" type="ORF">JTE90_013221</name>
</gene>
<name>A0AAV6VFR3_9ARAC</name>